<evidence type="ECO:0000256" key="4">
    <source>
        <dbReference type="ARBA" id="ARBA00022737"/>
    </source>
</evidence>
<evidence type="ECO:0000313" key="11">
    <source>
        <dbReference type="EMBL" id="KFD57692.1"/>
    </source>
</evidence>
<dbReference type="InterPro" id="IPR001163">
    <property type="entry name" value="Sm_dom_euk/arc"/>
</dbReference>
<feature type="repeat" description="ANK" evidence="7">
    <location>
        <begin position="756"/>
        <end position="788"/>
    </location>
</feature>
<keyword evidence="6" id="KW-0539">Nucleus</keyword>
<keyword evidence="4" id="KW-0677">Repeat</keyword>
<dbReference type="PROSITE" id="PS50002">
    <property type="entry name" value="SH3"/>
    <property type="match status" value="1"/>
</dbReference>
<comment type="subcellular location">
    <subcellularLocation>
        <location evidence="1">Nucleus</location>
    </subcellularLocation>
</comment>
<dbReference type="AlphaFoldDB" id="A0A085NRX7"/>
<gene>
    <name evidence="11" type="ORF">M513_01362</name>
    <name evidence="12" type="ORF">M514_01362</name>
</gene>
<evidence type="ECO:0000313" key="13">
    <source>
        <dbReference type="Proteomes" id="UP000030764"/>
    </source>
</evidence>
<evidence type="ECO:0000256" key="1">
    <source>
        <dbReference type="ARBA" id="ARBA00004123"/>
    </source>
</evidence>
<evidence type="ECO:0000256" key="8">
    <source>
        <dbReference type="PROSITE-ProRule" id="PRU00192"/>
    </source>
</evidence>
<evidence type="ECO:0000256" key="3">
    <source>
        <dbReference type="ARBA" id="ARBA00022703"/>
    </source>
</evidence>
<dbReference type="InterPro" id="IPR029071">
    <property type="entry name" value="Ubiquitin-like_domsf"/>
</dbReference>
<dbReference type="InterPro" id="IPR002110">
    <property type="entry name" value="Ankyrin_rpt"/>
</dbReference>
<feature type="domain" description="SH3" evidence="10">
    <location>
        <begin position="822"/>
        <end position="885"/>
    </location>
</feature>
<dbReference type="Gene3D" id="3.10.20.90">
    <property type="entry name" value="Phosphatidylinositol 3-kinase Catalytic Subunit, Chain A, domain 1"/>
    <property type="match status" value="1"/>
</dbReference>
<dbReference type="GO" id="GO:0005634">
    <property type="term" value="C:nucleus"/>
    <property type="evidence" value="ECO:0007669"/>
    <property type="project" value="UniProtKB-SubCell"/>
</dbReference>
<dbReference type="PROSITE" id="PS50297">
    <property type="entry name" value="ANK_REP_REGION"/>
    <property type="match status" value="2"/>
</dbReference>
<keyword evidence="2 8" id="KW-0728">SH3 domain</keyword>
<dbReference type="Proteomes" id="UP000030764">
    <property type="component" value="Unassembled WGS sequence"/>
</dbReference>
<keyword evidence="13" id="KW-1185">Reference proteome</keyword>
<organism evidence="12">
    <name type="scientific">Trichuris suis</name>
    <name type="common">pig whipworm</name>
    <dbReference type="NCBI Taxonomy" id="68888"/>
    <lineage>
        <taxon>Eukaryota</taxon>
        <taxon>Metazoa</taxon>
        <taxon>Ecdysozoa</taxon>
        <taxon>Nematoda</taxon>
        <taxon>Enoplea</taxon>
        <taxon>Dorylaimia</taxon>
        <taxon>Trichinellida</taxon>
        <taxon>Trichuridae</taxon>
        <taxon>Trichuris</taxon>
    </lineage>
</organism>
<feature type="compositionally biased region" description="Polar residues" evidence="9">
    <location>
        <begin position="602"/>
        <end position="616"/>
    </location>
</feature>
<proteinExistence type="predicted"/>
<evidence type="ECO:0000256" key="7">
    <source>
        <dbReference type="PROSITE-ProRule" id="PRU00023"/>
    </source>
</evidence>
<dbReference type="EMBL" id="KL367478">
    <property type="protein sequence ID" value="KFD72223.1"/>
    <property type="molecule type" value="Genomic_DNA"/>
</dbReference>
<evidence type="ECO:0000313" key="12">
    <source>
        <dbReference type="EMBL" id="KFD72223.1"/>
    </source>
</evidence>
<dbReference type="GO" id="GO:0006915">
    <property type="term" value="P:apoptotic process"/>
    <property type="evidence" value="ECO:0007669"/>
    <property type="project" value="UniProtKB-KW"/>
</dbReference>
<dbReference type="InterPro" id="IPR001452">
    <property type="entry name" value="SH3_domain"/>
</dbReference>
<dbReference type="PANTHER" id="PTHR24131:SF10">
    <property type="entry name" value="ANKYRIN-REPEAT, SH3-DOMAIN, AND PROLINE-RICH-REGION CONTAINING PROTEIN, ISOFORM B"/>
    <property type="match status" value="1"/>
</dbReference>
<dbReference type="GO" id="GO:0002039">
    <property type="term" value="F:p53 binding"/>
    <property type="evidence" value="ECO:0007669"/>
    <property type="project" value="InterPro"/>
</dbReference>
<dbReference type="Pfam" id="PF00018">
    <property type="entry name" value="SH3_1"/>
    <property type="match status" value="1"/>
</dbReference>
<dbReference type="PROSITE" id="PS50088">
    <property type="entry name" value="ANK_REPEAT"/>
    <property type="match status" value="2"/>
</dbReference>
<name>A0A085NRX7_9BILA</name>
<evidence type="ECO:0000256" key="5">
    <source>
        <dbReference type="ARBA" id="ARBA00023043"/>
    </source>
</evidence>
<dbReference type="Pfam" id="PF01423">
    <property type="entry name" value="LSM"/>
    <property type="match status" value="1"/>
</dbReference>
<evidence type="ECO:0000256" key="2">
    <source>
        <dbReference type="ARBA" id="ARBA00022443"/>
    </source>
</evidence>
<dbReference type="EMBL" id="KL363187">
    <property type="protein sequence ID" value="KFD57692.1"/>
    <property type="molecule type" value="Genomic_DNA"/>
</dbReference>
<dbReference type="InterPro" id="IPR036770">
    <property type="entry name" value="Ankyrin_rpt-contain_sf"/>
</dbReference>
<dbReference type="FunFam" id="1.25.40.20:FF:000008">
    <property type="entry name" value="Apoptosis-stimulating of p53 protein 2 isoform 1"/>
    <property type="match status" value="1"/>
</dbReference>
<dbReference type="SUPFAM" id="SSF48403">
    <property type="entry name" value="Ankyrin repeat"/>
    <property type="match status" value="1"/>
</dbReference>
<evidence type="ECO:0000256" key="9">
    <source>
        <dbReference type="SAM" id="MobiDB-lite"/>
    </source>
</evidence>
<feature type="region of interest" description="Disordered" evidence="9">
    <location>
        <begin position="599"/>
        <end position="638"/>
    </location>
</feature>
<dbReference type="InterPro" id="IPR047163">
    <property type="entry name" value="ASPP1/2"/>
</dbReference>
<reference evidence="12 13" key="1">
    <citation type="journal article" date="2014" name="Nat. Genet.">
        <title>Genome and transcriptome of the porcine whipworm Trichuris suis.</title>
        <authorList>
            <person name="Jex A.R."/>
            <person name="Nejsum P."/>
            <person name="Schwarz E.M."/>
            <person name="Hu L."/>
            <person name="Young N.D."/>
            <person name="Hall R.S."/>
            <person name="Korhonen P.K."/>
            <person name="Liao S."/>
            <person name="Thamsborg S."/>
            <person name="Xia J."/>
            <person name="Xu P."/>
            <person name="Wang S."/>
            <person name="Scheerlinck J.P."/>
            <person name="Hofmann A."/>
            <person name="Sternberg P.W."/>
            <person name="Wang J."/>
            <person name="Gasser R.B."/>
        </authorList>
    </citation>
    <scope>NUCLEOTIDE SEQUENCE [LARGE SCALE GENOMIC DNA]</scope>
    <source>
        <strain evidence="12">DCEP-RM93F</strain>
        <strain evidence="11">DCEP-RM93M</strain>
    </source>
</reference>
<keyword evidence="5 7" id="KW-0040">ANK repeat</keyword>
<dbReference type="SMART" id="SM00248">
    <property type="entry name" value="ANK"/>
    <property type="match status" value="2"/>
</dbReference>
<dbReference type="SUPFAM" id="SSF50044">
    <property type="entry name" value="SH3-domain"/>
    <property type="match status" value="1"/>
</dbReference>
<dbReference type="InterPro" id="IPR010920">
    <property type="entry name" value="LSM_dom_sf"/>
</dbReference>
<accession>A0A085NRX7</accession>
<feature type="repeat" description="ANK" evidence="7">
    <location>
        <begin position="723"/>
        <end position="755"/>
    </location>
</feature>
<evidence type="ECO:0000259" key="10">
    <source>
        <dbReference type="PROSITE" id="PS50002"/>
    </source>
</evidence>
<dbReference type="Proteomes" id="UP000030758">
    <property type="component" value="Unassembled WGS sequence"/>
</dbReference>
<keyword evidence="3" id="KW-0053">Apoptosis</keyword>
<dbReference type="Pfam" id="PF12796">
    <property type="entry name" value="Ank_2"/>
    <property type="match status" value="1"/>
</dbReference>
<dbReference type="SMART" id="SM00651">
    <property type="entry name" value="Sm"/>
    <property type="match status" value="1"/>
</dbReference>
<dbReference type="GO" id="GO:0042981">
    <property type="term" value="P:regulation of apoptotic process"/>
    <property type="evidence" value="ECO:0007669"/>
    <property type="project" value="InterPro"/>
</dbReference>
<dbReference type="Gene3D" id="2.30.30.100">
    <property type="match status" value="1"/>
</dbReference>
<dbReference type="PANTHER" id="PTHR24131">
    <property type="entry name" value="APOPTOSIS-STIMULATING OF P53 PROTEIN"/>
    <property type="match status" value="1"/>
</dbReference>
<feature type="region of interest" description="Disordered" evidence="9">
    <location>
        <begin position="350"/>
        <end position="373"/>
    </location>
</feature>
<dbReference type="SMART" id="SM00326">
    <property type="entry name" value="SH3"/>
    <property type="match status" value="1"/>
</dbReference>
<dbReference type="Gene3D" id="1.25.40.20">
    <property type="entry name" value="Ankyrin repeat-containing domain"/>
    <property type="match status" value="1"/>
</dbReference>
<dbReference type="SUPFAM" id="SSF50182">
    <property type="entry name" value="Sm-like ribonucleoproteins"/>
    <property type="match status" value="1"/>
</dbReference>
<sequence>MSKAHPPELKKYMEKKMQLKLNGGRIISGVLRGFDPFMNLRPIVVAVEAFVALQAEAQLDEAVEFTYGLSLANNWCCTKKGKMSVSVAVQLPGRKVISVPLNTDSTAADVIYQCKRSDNLSDEYFLTADFDGFDKLFEPEERLYHLVKKHVVASGREKDVQFFLRKKKATNKGKLLSDSVSSLSLDSQNEEMAVALRSTTSDYGELRALPTSQLRQIAMQRKNTIEENYAKISEKNQRLHGLLKCSGIDIQLHKTIRQVKERLVVEEARYRQLAKLKDELANYTLCYQSLIHQLEQVNSKIESKQFALEHCDRSIDELGRLLAKVKLQRMLLSKKAEISLLDNEIRELSPTVTQPQQPPPPCPPSSSQEKPANKCAVVERPRAAVEPFKAEPESLIEKEEPPTLTDYVKSEGFQEAYSAVEEVLSSDLKDSVPAEKCNSPEVNRDTADNAKLPTDIALISPYKVNVSINKRFQMASTKFDNTGHSPPPDLIPASEKTKFLCHSQTADLSSALTVVGDEAIDSMPIGNGEFVKVEPDRMYVRSDTLRAAKRRSWADHHIGNHCSTNDETEHIRLLLCRELKKGKTSVNLSWILDQLNGVGGDTETSSCTDLKQSGENMTAEEDKDKSHRSNVSPSEDTSKAALECGVSDGCPPIPLPSTVPVANCNGNVKSILVNGSKSGRSDVKKSVRFDPLALLLDAALEGELDLVKRCAKEVPNVSVCYEEGITALHNAICAGNYEVVRFLVEAGADVNAQDSDGWTPLHCAASCNNLPIVKFLVEHGACIFATTLSDQETPADKCEENEEGFIGCSQFLVNLQERMGVINSGRVYAGCNYDKQREDEISFKLDDELRVLSKETEEKNWWWVVHLATGQEGYVPRNLLALYPRVTRNCYLKCTFNDAETNASDSQ</sequence>
<dbReference type="InterPro" id="IPR036028">
    <property type="entry name" value="SH3-like_dom_sf"/>
</dbReference>
<evidence type="ECO:0000256" key="6">
    <source>
        <dbReference type="ARBA" id="ARBA00023242"/>
    </source>
</evidence>
<protein>
    <recommendedName>
        <fullName evidence="10">SH3 domain-containing protein</fullName>
    </recommendedName>
</protein>
<dbReference type="SUPFAM" id="SSF54236">
    <property type="entry name" value="Ubiquitin-like"/>
    <property type="match status" value="1"/>
</dbReference>